<feature type="transmembrane region" description="Helical" evidence="2">
    <location>
        <begin position="354"/>
        <end position="373"/>
    </location>
</feature>
<keyword evidence="1" id="KW-0249">Electron transport</keyword>
<evidence type="ECO:0000259" key="3">
    <source>
        <dbReference type="PROSITE" id="PS50855"/>
    </source>
</evidence>
<dbReference type="Proteomes" id="UP001321445">
    <property type="component" value="Chromosome"/>
</dbReference>
<dbReference type="SUPFAM" id="SSF81442">
    <property type="entry name" value="Cytochrome c oxidase subunit I-like"/>
    <property type="match status" value="1"/>
</dbReference>
<feature type="transmembrane region" description="Helical" evidence="2">
    <location>
        <begin position="167"/>
        <end position="188"/>
    </location>
</feature>
<protein>
    <submittedName>
        <fullName evidence="4">Nitric oxide reductase subunit B</fullName>
    </submittedName>
</protein>
<feature type="transmembrane region" description="Helical" evidence="2">
    <location>
        <begin position="393"/>
        <end position="412"/>
    </location>
</feature>
<accession>A0ABN6WWT9</accession>
<evidence type="ECO:0000313" key="4">
    <source>
        <dbReference type="EMBL" id="BDY13641.1"/>
    </source>
</evidence>
<feature type="transmembrane region" description="Helical" evidence="2">
    <location>
        <begin position="443"/>
        <end position="461"/>
    </location>
</feature>
<evidence type="ECO:0000313" key="5">
    <source>
        <dbReference type="Proteomes" id="UP001321445"/>
    </source>
</evidence>
<dbReference type="PROSITE" id="PS50855">
    <property type="entry name" value="COX1"/>
    <property type="match status" value="1"/>
</dbReference>
<feature type="transmembrane region" description="Helical" evidence="2">
    <location>
        <begin position="236"/>
        <end position="259"/>
    </location>
</feature>
<feature type="transmembrane region" description="Helical" evidence="2">
    <location>
        <begin position="265"/>
        <end position="292"/>
    </location>
</feature>
<feature type="transmembrane region" description="Helical" evidence="2">
    <location>
        <begin position="136"/>
        <end position="155"/>
    </location>
</feature>
<keyword evidence="2" id="KW-0812">Transmembrane</keyword>
<name>A0ABN6WWT9_9BACT</name>
<dbReference type="InterPro" id="IPR036927">
    <property type="entry name" value="Cyt_c_oxase-like_su1_sf"/>
</dbReference>
<keyword evidence="1" id="KW-0813">Transport</keyword>
<dbReference type="EMBL" id="AP027370">
    <property type="protein sequence ID" value="BDY13641.1"/>
    <property type="molecule type" value="Genomic_DNA"/>
</dbReference>
<dbReference type="InterPro" id="IPR023616">
    <property type="entry name" value="Cyt_c_oxase-like_su1_dom"/>
</dbReference>
<evidence type="ECO:0000256" key="1">
    <source>
        <dbReference type="ARBA" id="ARBA00022660"/>
    </source>
</evidence>
<feature type="transmembrane region" description="Helical" evidence="2">
    <location>
        <begin position="313"/>
        <end position="334"/>
    </location>
</feature>
<dbReference type="PANTHER" id="PTHR10422:SF43">
    <property type="entry name" value="NITRIC OXIDE REDUCTASE SUBUNIT B"/>
    <property type="match status" value="1"/>
</dbReference>
<feature type="transmembrane region" description="Helical" evidence="2">
    <location>
        <begin position="200"/>
        <end position="224"/>
    </location>
</feature>
<gene>
    <name evidence="4" type="primary">norB</name>
    <name evidence="4" type="ORF">HCR_19530</name>
</gene>
<sequence length="484" mass="54227">MLTSAHLKYESQKLAMNYFRVAIVLFGAQLLMGLIAAIQFLYPGFLFELFDFSVARMVHINALVVWMLFAMIGSVYYMIPDETGEEAVAIGLGKLAFWVLTAAVTVVVLVYIFIQVGSASETTIWFINEGREYLEAPRWADIGIVVVVLIFYWNVFATYMKGRRTGIMTVMVANLFALAGLYLCGMFFTDNISMDQYWWWWVIHLWVEATWEVFVGTLAAYALIKILGAKREIVEMWLWIEVLMLFGSGILGLGHHYFWIGTPEYWWEIGALFSALEPVPLVAMFVHVLYDWGKEQGHCEAKGNAHAINNTPAMAWIAANAFGNFLGAGIWGFFHTLPQVNIYTHGTQFTAAHGHLAFFGAYATILIGMMYLAVQGAYGVKTMKMTFKTKMSLFLIIFGVLGMTVALTIAGYEQVLVERADLGGGWDAFFIAQELPWYVQAQAWRLVMGLVTFAGFVYLAWDLLTIGKVTATEEAAEGMAAQAA</sequence>
<keyword evidence="5" id="KW-1185">Reference proteome</keyword>
<proteinExistence type="predicted"/>
<keyword evidence="2" id="KW-1133">Transmembrane helix</keyword>
<feature type="transmembrane region" description="Helical" evidence="2">
    <location>
        <begin position="21"/>
        <end position="42"/>
    </location>
</feature>
<reference evidence="4 5" key="1">
    <citation type="submission" date="2023-03" db="EMBL/GenBank/DDBJ databases">
        <title>Description of Hydrogenimonas sp. ISO32.</title>
        <authorList>
            <person name="Mino S."/>
            <person name="Fukazawa S."/>
            <person name="Sawabe T."/>
        </authorList>
    </citation>
    <scope>NUCLEOTIDE SEQUENCE [LARGE SCALE GENOMIC DNA]</scope>
    <source>
        <strain evidence="4 5">ISO32</strain>
    </source>
</reference>
<dbReference type="Pfam" id="PF00115">
    <property type="entry name" value="COX1"/>
    <property type="match status" value="1"/>
</dbReference>
<evidence type="ECO:0000256" key="2">
    <source>
        <dbReference type="SAM" id="Phobius"/>
    </source>
</evidence>
<organism evidence="4 5">
    <name type="scientific">Hydrogenimonas cancrithermarum</name>
    <dbReference type="NCBI Taxonomy" id="2993563"/>
    <lineage>
        <taxon>Bacteria</taxon>
        <taxon>Pseudomonadati</taxon>
        <taxon>Campylobacterota</taxon>
        <taxon>Epsilonproteobacteria</taxon>
        <taxon>Campylobacterales</taxon>
        <taxon>Hydrogenimonadaceae</taxon>
        <taxon>Hydrogenimonas</taxon>
    </lineage>
</organism>
<feature type="domain" description="Cytochrome oxidase subunit I profile" evidence="3">
    <location>
        <begin position="1"/>
        <end position="412"/>
    </location>
</feature>
<dbReference type="InterPro" id="IPR000883">
    <property type="entry name" value="Cyt_C_Oxase_1"/>
</dbReference>
<feature type="transmembrane region" description="Helical" evidence="2">
    <location>
        <begin position="54"/>
        <end position="79"/>
    </location>
</feature>
<dbReference type="RefSeq" id="WP_286336587.1">
    <property type="nucleotide sequence ID" value="NZ_AP027370.1"/>
</dbReference>
<keyword evidence="2" id="KW-0472">Membrane</keyword>
<dbReference type="PANTHER" id="PTHR10422">
    <property type="entry name" value="CYTOCHROME C OXIDASE SUBUNIT 1"/>
    <property type="match status" value="1"/>
</dbReference>
<keyword evidence="1" id="KW-0679">Respiratory chain</keyword>
<dbReference type="Gene3D" id="1.20.210.10">
    <property type="entry name" value="Cytochrome c oxidase-like, subunit I domain"/>
    <property type="match status" value="1"/>
</dbReference>
<feature type="transmembrane region" description="Helical" evidence="2">
    <location>
        <begin position="91"/>
        <end position="116"/>
    </location>
</feature>